<accession>A0A0L8G4T5</accession>
<dbReference type="EMBL" id="KQ423954">
    <property type="protein sequence ID" value="KOF71849.1"/>
    <property type="molecule type" value="Genomic_DNA"/>
</dbReference>
<evidence type="ECO:0000313" key="1">
    <source>
        <dbReference type="EMBL" id="KOF71849.1"/>
    </source>
</evidence>
<sequence length="107" mass="13048">RNYLHILMRQLEQVMNIILFDKIRNKEILQCTCLAPMIETLVNRNLHWSGHIQRRDNIRLVRQLLYFQLCKGKRNYGRPSLRFKDIAKKNIKWKTTDNNKWKIQAKI</sequence>
<feature type="non-terminal residue" evidence="1">
    <location>
        <position position="1"/>
    </location>
</feature>
<name>A0A0L8G4T5_OCTBM</name>
<reference evidence="1" key="1">
    <citation type="submission" date="2015-07" db="EMBL/GenBank/DDBJ databases">
        <title>MeaNS - Measles Nucleotide Surveillance Program.</title>
        <authorList>
            <person name="Tran T."/>
            <person name="Druce J."/>
        </authorList>
    </citation>
    <scope>NUCLEOTIDE SEQUENCE</scope>
    <source>
        <strain evidence="1">UCB-OBI-ISO-001</strain>
        <tissue evidence="1">Gonad</tissue>
    </source>
</reference>
<protein>
    <submittedName>
        <fullName evidence="1">Uncharacterized protein</fullName>
    </submittedName>
</protein>
<proteinExistence type="predicted"/>
<organism evidence="1">
    <name type="scientific">Octopus bimaculoides</name>
    <name type="common">California two-spotted octopus</name>
    <dbReference type="NCBI Taxonomy" id="37653"/>
    <lineage>
        <taxon>Eukaryota</taxon>
        <taxon>Metazoa</taxon>
        <taxon>Spiralia</taxon>
        <taxon>Lophotrochozoa</taxon>
        <taxon>Mollusca</taxon>
        <taxon>Cephalopoda</taxon>
        <taxon>Coleoidea</taxon>
        <taxon>Octopodiformes</taxon>
        <taxon>Octopoda</taxon>
        <taxon>Incirrata</taxon>
        <taxon>Octopodidae</taxon>
        <taxon>Octopus</taxon>
    </lineage>
</organism>
<dbReference type="AlphaFoldDB" id="A0A0L8G4T5"/>
<gene>
    <name evidence="1" type="ORF">OCBIM_22000404mg</name>
</gene>